<feature type="transmembrane region" description="Helical" evidence="1">
    <location>
        <begin position="54"/>
        <end position="87"/>
    </location>
</feature>
<feature type="transmembrane region" description="Helical" evidence="1">
    <location>
        <begin position="29"/>
        <end position="47"/>
    </location>
</feature>
<accession>A0ABT0YKD9</accession>
<comment type="caution">
    <text evidence="2">The sequence shown here is derived from an EMBL/GenBank/DDBJ whole genome shotgun (WGS) entry which is preliminary data.</text>
</comment>
<feature type="transmembrane region" description="Helical" evidence="1">
    <location>
        <begin position="112"/>
        <end position="132"/>
    </location>
</feature>
<feature type="transmembrane region" description="Helical" evidence="1">
    <location>
        <begin position="206"/>
        <end position="229"/>
    </location>
</feature>
<reference evidence="2" key="1">
    <citation type="submission" date="2022-05" db="EMBL/GenBank/DDBJ databases">
        <title>Schlegelella sp. nov., isolated from mangrove soil.</title>
        <authorList>
            <person name="Liu Y."/>
            <person name="Ge X."/>
            <person name="Liu W."/>
        </authorList>
    </citation>
    <scope>NUCLEOTIDE SEQUENCE</scope>
    <source>
        <strain evidence="2">S2-27</strain>
    </source>
</reference>
<keyword evidence="1" id="KW-1133">Transmembrane helix</keyword>
<evidence type="ECO:0000313" key="3">
    <source>
        <dbReference type="Proteomes" id="UP001165541"/>
    </source>
</evidence>
<evidence type="ECO:0000256" key="1">
    <source>
        <dbReference type="SAM" id="Phobius"/>
    </source>
</evidence>
<dbReference type="RefSeq" id="WP_251777327.1">
    <property type="nucleotide sequence ID" value="NZ_JAMKFE010000003.1"/>
</dbReference>
<sequence length="262" mass="26215">MFLLKLGLVATSVLLASLAARRYGHGVAGALAGMPVIAGPIMLFVLVQQPAGHAAAIALATLVCLPATIAHLVVFALCATVGAPWWAGLAAANTAIVGGGWALAQLTLPAEAVYALALMAPAVGLLAMRHCARRAGSGPPVGGPVAIPRSELAWRVAAALVMAAAIMLGADVLPVMVSGLLLAIPIAGNVLPCFTLPRHGAQATVALLTGFVRGLFGFAAFFVVLHATLPGAGKAIAACAALAAALSAALAVHLLHQRLARR</sequence>
<evidence type="ECO:0000313" key="2">
    <source>
        <dbReference type="EMBL" id="MCM5679123.1"/>
    </source>
</evidence>
<protein>
    <submittedName>
        <fullName evidence="2">Uncharacterized protein</fullName>
    </submittedName>
</protein>
<keyword evidence="1" id="KW-0812">Transmembrane</keyword>
<feature type="transmembrane region" description="Helical" evidence="1">
    <location>
        <begin position="235"/>
        <end position="255"/>
    </location>
</feature>
<keyword evidence="3" id="KW-1185">Reference proteome</keyword>
<organism evidence="2 3">
    <name type="scientific">Caldimonas mangrovi</name>
    <dbReference type="NCBI Taxonomy" id="2944811"/>
    <lineage>
        <taxon>Bacteria</taxon>
        <taxon>Pseudomonadati</taxon>
        <taxon>Pseudomonadota</taxon>
        <taxon>Betaproteobacteria</taxon>
        <taxon>Burkholderiales</taxon>
        <taxon>Sphaerotilaceae</taxon>
        <taxon>Caldimonas</taxon>
    </lineage>
</organism>
<keyword evidence="1" id="KW-0472">Membrane</keyword>
<proteinExistence type="predicted"/>
<name>A0ABT0YKD9_9BURK</name>
<dbReference type="EMBL" id="JAMKFE010000003">
    <property type="protein sequence ID" value="MCM5679123.1"/>
    <property type="molecule type" value="Genomic_DNA"/>
</dbReference>
<gene>
    <name evidence="2" type="ORF">M8A51_06220</name>
</gene>
<dbReference type="Proteomes" id="UP001165541">
    <property type="component" value="Unassembled WGS sequence"/>
</dbReference>
<feature type="transmembrane region" description="Helical" evidence="1">
    <location>
        <begin position="152"/>
        <end position="170"/>
    </location>
</feature>
<feature type="transmembrane region" description="Helical" evidence="1">
    <location>
        <begin position="176"/>
        <end position="194"/>
    </location>
</feature>